<evidence type="ECO:0000313" key="3">
    <source>
        <dbReference type="EMBL" id="KAF1725206.1"/>
    </source>
</evidence>
<feature type="transmembrane region" description="Helical" evidence="1">
    <location>
        <begin position="397"/>
        <end position="414"/>
    </location>
</feature>
<organism evidence="3 4">
    <name type="scientific">Pseudoxanthomonas japonensis</name>
    <dbReference type="NCBI Taxonomy" id="69284"/>
    <lineage>
        <taxon>Bacteria</taxon>
        <taxon>Pseudomonadati</taxon>
        <taxon>Pseudomonadota</taxon>
        <taxon>Gammaproteobacteria</taxon>
        <taxon>Lysobacterales</taxon>
        <taxon>Lysobacteraceae</taxon>
        <taxon>Pseudoxanthomonas</taxon>
    </lineage>
</organism>
<gene>
    <name evidence="3" type="ORF">CSC78_09420</name>
</gene>
<accession>A0ABQ6ZH95</accession>
<feature type="transmembrane region" description="Helical" evidence="1">
    <location>
        <begin position="374"/>
        <end position="391"/>
    </location>
</feature>
<evidence type="ECO:0000313" key="4">
    <source>
        <dbReference type="Proteomes" id="UP000781710"/>
    </source>
</evidence>
<feature type="transmembrane region" description="Helical" evidence="1">
    <location>
        <begin position="53"/>
        <end position="74"/>
    </location>
</feature>
<feature type="domain" description="YdbS-like PH" evidence="2">
    <location>
        <begin position="73"/>
        <end position="151"/>
    </location>
</feature>
<proteinExistence type="predicted"/>
<feature type="transmembrane region" description="Helical" evidence="1">
    <location>
        <begin position="191"/>
        <end position="210"/>
    </location>
</feature>
<dbReference type="InterPro" id="IPR014529">
    <property type="entry name" value="UCP026631"/>
</dbReference>
<reference evidence="3 4" key="1">
    <citation type="submission" date="2017-10" db="EMBL/GenBank/DDBJ databases">
        <title>Whole genome sequencing of members of genus Pseudoxanthomonas.</title>
        <authorList>
            <person name="Kumar S."/>
            <person name="Bansal K."/>
            <person name="Kaur A."/>
            <person name="Patil P."/>
            <person name="Sharma S."/>
            <person name="Patil P.B."/>
        </authorList>
    </citation>
    <scope>NUCLEOTIDE SEQUENCE [LARGE SCALE GENOMIC DNA]</scope>
    <source>
        <strain evidence="3 4">DSM 17109</strain>
    </source>
</reference>
<dbReference type="PIRSF" id="PIRSF026631">
    <property type="entry name" value="UCP026631"/>
    <property type="match status" value="1"/>
</dbReference>
<evidence type="ECO:0000259" key="2">
    <source>
        <dbReference type="Pfam" id="PF03703"/>
    </source>
</evidence>
<feature type="domain" description="YdbS-like PH" evidence="2">
    <location>
        <begin position="420"/>
        <end position="493"/>
    </location>
</feature>
<dbReference type="InterPro" id="IPR005182">
    <property type="entry name" value="YdbS-like_PH"/>
</dbReference>
<dbReference type="EMBL" id="PDWW01000011">
    <property type="protein sequence ID" value="KAF1725206.1"/>
    <property type="molecule type" value="Genomic_DNA"/>
</dbReference>
<dbReference type="Pfam" id="PF03703">
    <property type="entry name" value="bPH_2"/>
    <property type="match status" value="3"/>
</dbReference>
<keyword evidence="1" id="KW-1133">Transmembrane helix</keyword>
<comment type="caution">
    <text evidence="3">The sequence shown here is derived from an EMBL/GenBank/DDBJ whole genome shotgun (WGS) entry which is preliminary data.</text>
</comment>
<feature type="transmembrane region" description="Helical" evidence="1">
    <location>
        <begin position="237"/>
        <end position="264"/>
    </location>
</feature>
<dbReference type="Proteomes" id="UP000781710">
    <property type="component" value="Unassembled WGS sequence"/>
</dbReference>
<sequence length="510" mass="56886">MDGARQGASPDERRLHPWSWLFVLLQQLKQFIFPLVALVVFGARRSSGDGELWASLAPVIGITVLVVLAILQYFTYRYTIGRDGLTVREGLLHRSRREIPFSRIHNVVVHQSLLHRVFGVAEVRLESAGGTKPEAQMRVLGLHDALALEDLVRHQSHGTAPVAPGQEAAPRDEGTTLLSLSTMEVLRLGLISNRGMIVVAAGFGAAWQILPENVMAQFFRQGAKQAYGYAEGLHLGWLTGAVGGVALIGVALALVRLLSVALALSQFHGFRLTEEPRRLMVERGLFARLRTSVARRRIQAWTLHEGVLHRLFGRRSLRIDTAVAEKSGQQDTRALKDVAPIAPPEACDALISHLLPQAHWPRDDWRAVDASARWRLWLPSLAWLLPVTALVAWQFGAWVWLPGLAWMLAAAYAARRQAHRIGWALDDHLVAVRSGWWSRYWRFAEIDKLQALRLSRSPLDHRMGTATLWLDTAGASGMSAPLALRFIPEADAVVVHERLTTALARRRLHW</sequence>
<dbReference type="PANTHER" id="PTHR34473">
    <property type="entry name" value="UPF0699 TRANSMEMBRANE PROTEIN YDBS"/>
    <property type="match status" value="1"/>
</dbReference>
<keyword evidence="1" id="KW-0472">Membrane</keyword>
<protein>
    <recommendedName>
        <fullName evidence="2">YdbS-like PH domain-containing protein</fullName>
    </recommendedName>
</protein>
<dbReference type="RefSeq" id="WP_162337659.1">
    <property type="nucleotide sequence ID" value="NZ_JBHSRQ010000007.1"/>
</dbReference>
<feature type="domain" description="YdbS-like PH" evidence="2">
    <location>
        <begin position="269"/>
        <end position="322"/>
    </location>
</feature>
<keyword evidence="4" id="KW-1185">Reference proteome</keyword>
<feature type="transmembrane region" description="Helical" evidence="1">
    <location>
        <begin position="20"/>
        <end position="41"/>
    </location>
</feature>
<name>A0ABQ6ZH95_9GAMM</name>
<keyword evidence="1" id="KW-0812">Transmembrane</keyword>
<dbReference type="PANTHER" id="PTHR34473:SF2">
    <property type="entry name" value="UPF0699 TRANSMEMBRANE PROTEIN YDBT"/>
    <property type="match status" value="1"/>
</dbReference>
<evidence type="ECO:0000256" key="1">
    <source>
        <dbReference type="SAM" id="Phobius"/>
    </source>
</evidence>